<feature type="transmembrane region" description="Helical" evidence="5">
    <location>
        <begin position="39"/>
        <end position="60"/>
    </location>
</feature>
<keyword evidence="5" id="KW-1133">Transmembrane helix</keyword>
<keyword evidence="2" id="KW-0285">Flavoprotein</keyword>
<keyword evidence="5" id="KW-0472">Membrane</keyword>
<keyword evidence="5" id="KW-0812">Transmembrane</keyword>
<evidence type="ECO:0000256" key="1">
    <source>
        <dbReference type="ARBA" id="ARBA00005466"/>
    </source>
</evidence>
<accession>A0A6P8AVG3</accession>
<dbReference type="KEGG" id="pgri:PgNI_08305"/>
<evidence type="ECO:0000256" key="3">
    <source>
        <dbReference type="ARBA" id="ARBA00022827"/>
    </source>
</evidence>
<keyword evidence="7" id="KW-1185">Reference proteome</keyword>
<evidence type="ECO:0000313" key="8">
    <source>
        <dbReference type="RefSeq" id="XP_030978911.1"/>
    </source>
</evidence>
<dbReference type="InterPro" id="IPR016166">
    <property type="entry name" value="FAD-bd_PCMH"/>
</dbReference>
<dbReference type="SUPFAM" id="SSF56176">
    <property type="entry name" value="FAD-binding/transporter-associated domain-like"/>
    <property type="match status" value="1"/>
</dbReference>
<evidence type="ECO:0000313" key="7">
    <source>
        <dbReference type="Proteomes" id="UP000515153"/>
    </source>
</evidence>
<name>A0A6P8AVG3_PYRGI</name>
<dbReference type="PROSITE" id="PS51387">
    <property type="entry name" value="FAD_PCMH"/>
    <property type="match status" value="1"/>
</dbReference>
<dbReference type="GO" id="GO:0071949">
    <property type="term" value="F:FAD binding"/>
    <property type="evidence" value="ECO:0007669"/>
    <property type="project" value="InterPro"/>
</dbReference>
<dbReference type="AlphaFoldDB" id="A0A6P8AVG3"/>
<dbReference type="PANTHER" id="PTHR42973">
    <property type="entry name" value="BINDING OXIDOREDUCTASE, PUTATIVE (AFU_ORTHOLOGUE AFUA_1G17690)-RELATED"/>
    <property type="match status" value="1"/>
</dbReference>
<dbReference type="GO" id="GO:0016491">
    <property type="term" value="F:oxidoreductase activity"/>
    <property type="evidence" value="ECO:0007669"/>
    <property type="project" value="UniProtKB-KW"/>
</dbReference>
<evidence type="ECO:0000256" key="4">
    <source>
        <dbReference type="ARBA" id="ARBA00023002"/>
    </source>
</evidence>
<dbReference type="PANTHER" id="PTHR42973:SF13">
    <property type="entry name" value="FAD-BINDING PCMH-TYPE DOMAIN-CONTAINING PROTEIN"/>
    <property type="match status" value="1"/>
</dbReference>
<dbReference type="InterPro" id="IPR016169">
    <property type="entry name" value="FAD-bd_PCMH_sub2"/>
</dbReference>
<feature type="domain" description="FAD-binding PCMH-type" evidence="6">
    <location>
        <begin position="126"/>
        <end position="298"/>
    </location>
</feature>
<comment type="similarity">
    <text evidence="1">Belongs to the oxygen-dependent FAD-linked oxidoreductase family.</text>
</comment>
<dbReference type="Gene3D" id="3.30.465.10">
    <property type="match status" value="1"/>
</dbReference>
<organism evidence="7 8">
    <name type="scientific">Pyricularia grisea</name>
    <name type="common">Crabgrass-specific blast fungus</name>
    <name type="synonym">Magnaporthe grisea</name>
    <dbReference type="NCBI Taxonomy" id="148305"/>
    <lineage>
        <taxon>Eukaryota</taxon>
        <taxon>Fungi</taxon>
        <taxon>Dikarya</taxon>
        <taxon>Ascomycota</taxon>
        <taxon>Pezizomycotina</taxon>
        <taxon>Sordariomycetes</taxon>
        <taxon>Sordariomycetidae</taxon>
        <taxon>Magnaporthales</taxon>
        <taxon>Pyriculariaceae</taxon>
        <taxon>Pyricularia</taxon>
    </lineage>
</organism>
<gene>
    <name evidence="8" type="ORF">PgNI_08305</name>
</gene>
<dbReference type="RefSeq" id="XP_030978911.1">
    <property type="nucleotide sequence ID" value="XM_031128304.1"/>
</dbReference>
<dbReference type="InterPro" id="IPR050416">
    <property type="entry name" value="FAD-linked_Oxidoreductase"/>
</dbReference>
<dbReference type="Pfam" id="PF01565">
    <property type="entry name" value="FAD_binding_4"/>
    <property type="match status" value="1"/>
</dbReference>
<keyword evidence="4" id="KW-0560">Oxidoreductase</keyword>
<evidence type="ECO:0000256" key="2">
    <source>
        <dbReference type="ARBA" id="ARBA00022630"/>
    </source>
</evidence>
<reference evidence="7 8" key="1">
    <citation type="journal article" date="2019" name="Mol. Biol. Evol.">
        <title>Blast fungal genomes show frequent chromosomal changes, gene gains and losses, and effector gene turnover.</title>
        <authorList>
            <person name="Gomez Luciano L.B."/>
            <person name="Jason Tsai I."/>
            <person name="Chuma I."/>
            <person name="Tosa Y."/>
            <person name="Chen Y.H."/>
            <person name="Li J.Y."/>
            <person name="Li M.Y."/>
            <person name="Jade Lu M.Y."/>
            <person name="Nakayashiki H."/>
            <person name="Li W.H."/>
        </authorList>
    </citation>
    <scope>NUCLEOTIDE SEQUENCE [LARGE SCALE GENOMIC DNA]</scope>
    <source>
        <strain evidence="7 8">NI907</strain>
    </source>
</reference>
<evidence type="ECO:0000256" key="5">
    <source>
        <dbReference type="SAM" id="Phobius"/>
    </source>
</evidence>
<dbReference type="InterPro" id="IPR036318">
    <property type="entry name" value="FAD-bd_PCMH-like_sf"/>
</dbReference>
<reference evidence="8" key="2">
    <citation type="submission" date="2019-10" db="EMBL/GenBank/DDBJ databases">
        <authorList>
            <consortium name="NCBI Genome Project"/>
        </authorList>
    </citation>
    <scope>NUCLEOTIDE SEQUENCE</scope>
    <source>
        <strain evidence="8">NI907</strain>
    </source>
</reference>
<reference evidence="8" key="3">
    <citation type="submission" date="2025-08" db="UniProtKB">
        <authorList>
            <consortium name="RefSeq"/>
        </authorList>
    </citation>
    <scope>IDENTIFICATION</scope>
    <source>
        <strain evidence="8">NI907</strain>
    </source>
</reference>
<dbReference type="Proteomes" id="UP000515153">
    <property type="component" value="Chromosome V"/>
</dbReference>
<dbReference type="GeneID" id="41963213"/>
<evidence type="ECO:0000259" key="6">
    <source>
        <dbReference type="PROSITE" id="PS51387"/>
    </source>
</evidence>
<keyword evidence="3" id="KW-0274">FAD</keyword>
<sequence>MWCRPLPDIHTFVLANLAGLQFDHNYNERRFMQRPLRRLHMLLLIVALDIIVSSSFWSLFRRRHPSTMQFKLVASSWASFALLAAVQAASQTCDIVNSQRASIQSLSKNAGGYNTEQDHYWSTACGDLKPTCILKPKNAQEVSFIMQTLQANNETFAVKSGGHNPNNYFASVQDGPLISTTALNPEVVYNAENNTVTVGPGNRWDDVMGALDGKNVTVVGGRIGNVGVGGYLLGGGLGFLSTQYGWAANQIVEAEVVLANGTIVTASETANPQLLMALRGGGNNFGIVTKFVLRAYPIGQVWGGNMVFGASKTDEILAAVRDFTENYDNHPKAAIIATAEITALDAVRIWTLFFFYDGETPPAGVFDKFVAAKPTINNCKSRSYADLLSYNNWAVLHGSRYVIATETSPLPSAADGARVMRSYYDYWFNTSEPRAITPGSVSSMAFQPIPKSMARIARDKGGDLIDLDDSTDRLIFEFNYSYWFSISDKAVADTTAKLVDGMKALVDGYVADGTLPDAYRPLFMNDAYHDQDYWGRLRPEKRQLAADVRAQVDPENIFAKRTGGIKL</sequence>
<protein>
    <recommendedName>
        <fullName evidence="6">FAD-binding PCMH-type domain-containing protein</fullName>
    </recommendedName>
</protein>
<proteinExistence type="inferred from homology"/>
<dbReference type="InterPro" id="IPR006094">
    <property type="entry name" value="Oxid_FAD_bind_N"/>
</dbReference>